<keyword evidence="1" id="KW-0805">Transcription regulation</keyword>
<dbReference type="AlphaFoldDB" id="A0A7X5XTJ7"/>
<dbReference type="PRINTS" id="PR00455">
    <property type="entry name" value="HTHTETR"/>
</dbReference>
<dbReference type="InterPro" id="IPR023772">
    <property type="entry name" value="DNA-bd_HTH_TetR-type_CS"/>
</dbReference>
<organism evidence="7 8">
    <name type="scientific">Sphingopyxis italica</name>
    <dbReference type="NCBI Taxonomy" id="1129133"/>
    <lineage>
        <taxon>Bacteria</taxon>
        <taxon>Pseudomonadati</taxon>
        <taxon>Pseudomonadota</taxon>
        <taxon>Alphaproteobacteria</taxon>
        <taxon>Sphingomonadales</taxon>
        <taxon>Sphingomonadaceae</taxon>
        <taxon>Sphingopyxis</taxon>
    </lineage>
</organism>
<dbReference type="InterPro" id="IPR009057">
    <property type="entry name" value="Homeodomain-like_sf"/>
</dbReference>
<dbReference type="GO" id="GO:0003677">
    <property type="term" value="F:DNA binding"/>
    <property type="evidence" value="ECO:0007669"/>
    <property type="project" value="UniProtKB-UniRule"/>
</dbReference>
<feature type="region of interest" description="Disordered" evidence="5">
    <location>
        <begin position="1"/>
        <end position="37"/>
    </location>
</feature>
<evidence type="ECO:0000256" key="4">
    <source>
        <dbReference type="PROSITE-ProRule" id="PRU00335"/>
    </source>
</evidence>
<dbReference type="PANTHER" id="PTHR47506">
    <property type="entry name" value="TRANSCRIPTIONAL REGULATORY PROTEIN"/>
    <property type="match status" value="1"/>
</dbReference>
<dbReference type="Proteomes" id="UP000535078">
    <property type="component" value="Unassembled WGS sequence"/>
</dbReference>
<keyword evidence="3" id="KW-0804">Transcription</keyword>
<evidence type="ECO:0000256" key="3">
    <source>
        <dbReference type="ARBA" id="ARBA00023163"/>
    </source>
</evidence>
<dbReference type="Pfam" id="PF16925">
    <property type="entry name" value="TetR_C_13"/>
    <property type="match status" value="1"/>
</dbReference>
<proteinExistence type="predicted"/>
<dbReference type="SUPFAM" id="SSF48498">
    <property type="entry name" value="Tetracyclin repressor-like, C-terminal domain"/>
    <property type="match status" value="1"/>
</dbReference>
<protein>
    <submittedName>
        <fullName evidence="7">TetR/AcrR family transcriptional repressor of nem operon</fullName>
    </submittedName>
</protein>
<dbReference type="EMBL" id="JAATIT010000004">
    <property type="protein sequence ID" value="NJB91077.1"/>
    <property type="molecule type" value="Genomic_DNA"/>
</dbReference>
<keyword evidence="8" id="KW-1185">Reference proteome</keyword>
<dbReference type="PROSITE" id="PS50977">
    <property type="entry name" value="HTH_TETR_2"/>
    <property type="match status" value="1"/>
</dbReference>
<dbReference type="Gene3D" id="1.10.357.10">
    <property type="entry name" value="Tetracycline Repressor, domain 2"/>
    <property type="match status" value="1"/>
</dbReference>
<dbReference type="Pfam" id="PF00440">
    <property type="entry name" value="TetR_N"/>
    <property type="match status" value="1"/>
</dbReference>
<evidence type="ECO:0000256" key="5">
    <source>
        <dbReference type="SAM" id="MobiDB-lite"/>
    </source>
</evidence>
<evidence type="ECO:0000313" key="8">
    <source>
        <dbReference type="Proteomes" id="UP000535078"/>
    </source>
</evidence>
<reference evidence="7 8" key="1">
    <citation type="submission" date="2020-03" db="EMBL/GenBank/DDBJ databases">
        <title>Genomic Encyclopedia of Type Strains, Phase IV (KMG-IV): sequencing the most valuable type-strain genomes for metagenomic binning, comparative biology and taxonomic classification.</title>
        <authorList>
            <person name="Goeker M."/>
        </authorList>
    </citation>
    <scope>NUCLEOTIDE SEQUENCE [LARGE SCALE GENOMIC DNA]</scope>
    <source>
        <strain evidence="7 8">DSM 25229</strain>
    </source>
</reference>
<dbReference type="InterPro" id="IPR036271">
    <property type="entry name" value="Tet_transcr_reg_TetR-rel_C_sf"/>
</dbReference>
<evidence type="ECO:0000259" key="6">
    <source>
        <dbReference type="PROSITE" id="PS50977"/>
    </source>
</evidence>
<dbReference type="InterPro" id="IPR011075">
    <property type="entry name" value="TetR_C"/>
</dbReference>
<gene>
    <name evidence="7" type="ORF">GGR90_003279</name>
</gene>
<accession>A0A7X5XTJ7</accession>
<evidence type="ECO:0000256" key="1">
    <source>
        <dbReference type="ARBA" id="ARBA00023015"/>
    </source>
</evidence>
<dbReference type="PANTHER" id="PTHR47506:SF1">
    <property type="entry name" value="HTH-TYPE TRANSCRIPTIONAL REGULATOR YJDC"/>
    <property type="match status" value="1"/>
</dbReference>
<dbReference type="RefSeq" id="WP_167922425.1">
    <property type="nucleotide sequence ID" value="NZ_JAATIT010000004.1"/>
</dbReference>
<sequence>MTTTNRPSSPSAASPAAAARVPSAGGGTRGERAPRGSARAKLIAAAHAAVRKQGYSATTVDQICAAAGVTKGAFFHHFASKEDLAVAAAEGWTDRARPMFEMPPHVKLEDPLGRLLGHIDFRLAMLDGPTEDYTCFVGTMVQEAYATSDRIRAACEASINAYCEALAPDIQATVDRYGAPEGVTAIGLAQHIQSVLQGSFVLAKTTNDPAIARESVTHLKRYVRMLFGRGGAA</sequence>
<dbReference type="InterPro" id="IPR001647">
    <property type="entry name" value="HTH_TetR"/>
</dbReference>
<name>A0A7X5XTJ7_9SPHN</name>
<dbReference type="PROSITE" id="PS01081">
    <property type="entry name" value="HTH_TETR_1"/>
    <property type="match status" value="1"/>
</dbReference>
<feature type="compositionally biased region" description="Low complexity" evidence="5">
    <location>
        <begin position="1"/>
        <end position="23"/>
    </location>
</feature>
<feature type="domain" description="HTH tetR-type" evidence="6">
    <location>
        <begin position="36"/>
        <end position="96"/>
    </location>
</feature>
<keyword evidence="2 4" id="KW-0238">DNA-binding</keyword>
<dbReference type="SUPFAM" id="SSF46689">
    <property type="entry name" value="Homeodomain-like"/>
    <property type="match status" value="1"/>
</dbReference>
<evidence type="ECO:0000256" key="2">
    <source>
        <dbReference type="ARBA" id="ARBA00023125"/>
    </source>
</evidence>
<feature type="DNA-binding region" description="H-T-H motif" evidence="4">
    <location>
        <begin position="59"/>
        <end position="78"/>
    </location>
</feature>
<comment type="caution">
    <text evidence="7">The sequence shown here is derived from an EMBL/GenBank/DDBJ whole genome shotgun (WGS) entry which is preliminary data.</text>
</comment>
<evidence type="ECO:0000313" key="7">
    <source>
        <dbReference type="EMBL" id="NJB91077.1"/>
    </source>
</evidence>